<sequence>MRIVLPIIVFCSGAIVMILELTASRIVAPYLGTSVIIWTSLIGVILAALAVGNWLGGRIADRYPMPHVLAPLLLGGAVLIALITQFESLLSVVSTTFDPLSAAVVGVCVLFGPATIILGTIAPFAVKLSLATSETSGRIVGNLFAVSNAGSIIGTFLGGFILISLIGSTRIIMLIAITLACLAFLVLIVARKKPSIGIWIGVAVLAILLMAPQRGMVVPGGGKLVADVDTLYSRTWIVEESFGEYTARTMRNSFQRYQSGILIEHPDVPLFAYIRMYDVFEAFAPEATHALMIGGSAYTYPRYFLAQDSSRYMTVVEIDPGVTELARQHFGLTDDPRLTIVHEDGRTYLNSRDEDYEVIFIDAFNSNHTIPFHLTTHEAIHAISRNLAPHGIVMMNIISPLEGGRSAFLAAEYATYREVFPYVKLYQVDLERGSHEDQNIMLIASHQELTPEASSRYAAELAEKEWRGEIAQIPPLTDDFAPVERYTSVL</sequence>
<dbReference type="PANTHER" id="PTHR43317">
    <property type="entry name" value="THERMOSPERMINE SYNTHASE ACAULIS5"/>
    <property type="match status" value="1"/>
</dbReference>
<dbReference type="SUPFAM" id="SSF53335">
    <property type="entry name" value="S-adenosyl-L-methionine-dependent methyltransferases"/>
    <property type="match status" value="1"/>
</dbReference>
<comment type="similarity">
    <text evidence="1">Belongs to the spermidine/spermine synthase family.</text>
</comment>
<evidence type="ECO:0000256" key="1">
    <source>
        <dbReference type="ARBA" id="ARBA00007867"/>
    </source>
</evidence>
<feature type="transmembrane region" description="Helical" evidence="5">
    <location>
        <begin position="100"/>
        <end position="122"/>
    </location>
</feature>
<keyword evidence="5" id="KW-0812">Transmembrane</keyword>
<comment type="caution">
    <text evidence="7">The sequence shown here is derived from an EMBL/GenBank/DDBJ whole genome shotgun (WGS) entry which is preliminary data.</text>
</comment>
<name>A0A2H0UBA5_9BACT</name>
<dbReference type="CDD" id="cd02440">
    <property type="entry name" value="AdoMet_MTases"/>
    <property type="match status" value="1"/>
</dbReference>
<accession>A0A2H0UBA5</accession>
<keyword evidence="3 4" id="KW-0620">Polyamine biosynthesis</keyword>
<proteinExistence type="inferred from homology"/>
<dbReference type="GO" id="GO:0006596">
    <property type="term" value="P:polyamine biosynthetic process"/>
    <property type="evidence" value="ECO:0007669"/>
    <property type="project" value="UniProtKB-UniRule"/>
</dbReference>
<evidence type="ECO:0000259" key="6">
    <source>
        <dbReference type="PROSITE" id="PS51006"/>
    </source>
</evidence>
<evidence type="ECO:0000313" key="8">
    <source>
        <dbReference type="Proteomes" id="UP000231192"/>
    </source>
</evidence>
<dbReference type="GO" id="GO:0010487">
    <property type="term" value="F:thermospermine synthase activity"/>
    <property type="evidence" value="ECO:0007669"/>
    <property type="project" value="TreeGrafter"/>
</dbReference>
<dbReference type="AlphaFoldDB" id="A0A2H0UBA5"/>
<dbReference type="SUPFAM" id="SSF103473">
    <property type="entry name" value="MFS general substrate transporter"/>
    <property type="match status" value="1"/>
</dbReference>
<dbReference type="Gene3D" id="1.20.1250.20">
    <property type="entry name" value="MFS general substrate transporter like domains"/>
    <property type="match status" value="1"/>
</dbReference>
<dbReference type="Pfam" id="PF01564">
    <property type="entry name" value="Spermine_synth"/>
    <property type="match status" value="1"/>
</dbReference>
<dbReference type="PROSITE" id="PS51006">
    <property type="entry name" value="PABS_2"/>
    <property type="match status" value="1"/>
</dbReference>
<feature type="transmembrane region" description="Helical" evidence="5">
    <location>
        <begin position="196"/>
        <end position="213"/>
    </location>
</feature>
<keyword evidence="2 4" id="KW-0808">Transferase</keyword>
<protein>
    <recommendedName>
        <fullName evidence="6">PABS domain-containing protein</fullName>
    </recommendedName>
</protein>
<feature type="transmembrane region" description="Helical" evidence="5">
    <location>
        <begin position="171"/>
        <end position="189"/>
    </location>
</feature>
<dbReference type="Proteomes" id="UP000231192">
    <property type="component" value="Unassembled WGS sequence"/>
</dbReference>
<dbReference type="InterPro" id="IPR030374">
    <property type="entry name" value="PABS"/>
</dbReference>
<feature type="transmembrane region" description="Helical" evidence="5">
    <location>
        <begin position="34"/>
        <end position="56"/>
    </location>
</feature>
<reference evidence="8" key="1">
    <citation type="submission" date="2017-09" db="EMBL/GenBank/DDBJ databases">
        <title>Depth-based differentiation of microbial function through sediment-hosted aquifers and enrichment of novel symbionts in the deep terrestrial subsurface.</title>
        <authorList>
            <person name="Probst A.J."/>
            <person name="Ladd B."/>
            <person name="Jarett J.K."/>
            <person name="Geller-Mcgrath D.E."/>
            <person name="Sieber C.M.K."/>
            <person name="Emerson J.B."/>
            <person name="Anantharaman K."/>
            <person name="Thomas B.C."/>
            <person name="Malmstrom R."/>
            <person name="Stieglmeier M."/>
            <person name="Klingl A."/>
            <person name="Woyke T."/>
            <person name="Ryan C.M."/>
            <person name="Banfield J.F."/>
        </authorList>
    </citation>
    <scope>NUCLEOTIDE SEQUENCE [LARGE SCALE GENOMIC DNA]</scope>
</reference>
<evidence type="ECO:0000256" key="2">
    <source>
        <dbReference type="ARBA" id="ARBA00022679"/>
    </source>
</evidence>
<evidence type="ECO:0000256" key="3">
    <source>
        <dbReference type="ARBA" id="ARBA00023115"/>
    </source>
</evidence>
<organism evidence="7 8">
    <name type="scientific">Candidatus Kaiserbacteria bacterium CG10_big_fil_rev_8_21_14_0_10_51_14</name>
    <dbReference type="NCBI Taxonomy" id="1974610"/>
    <lineage>
        <taxon>Bacteria</taxon>
        <taxon>Candidatus Kaiseribacteriota</taxon>
    </lineage>
</organism>
<feature type="domain" description="PABS" evidence="6">
    <location>
        <begin position="313"/>
        <end position="446"/>
    </location>
</feature>
<keyword evidence="5" id="KW-1133">Transmembrane helix</keyword>
<dbReference type="InterPro" id="IPR029063">
    <property type="entry name" value="SAM-dependent_MTases_sf"/>
</dbReference>
<dbReference type="PANTHER" id="PTHR43317:SF1">
    <property type="entry name" value="THERMOSPERMINE SYNTHASE ACAULIS5"/>
    <property type="match status" value="1"/>
</dbReference>
<dbReference type="EMBL" id="PFBK01000008">
    <property type="protein sequence ID" value="PIR83698.1"/>
    <property type="molecule type" value="Genomic_DNA"/>
</dbReference>
<feature type="transmembrane region" description="Helical" evidence="5">
    <location>
        <begin position="7"/>
        <end position="28"/>
    </location>
</feature>
<evidence type="ECO:0000256" key="4">
    <source>
        <dbReference type="PROSITE-ProRule" id="PRU00354"/>
    </source>
</evidence>
<keyword evidence="5" id="KW-0472">Membrane</keyword>
<dbReference type="Gene3D" id="3.40.50.150">
    <property type="entry name" value="Vaccinia Virus protein VP39"/>
    <property type="match status" value="1"/>
</dbReference>
<feature type="transmembrane region" description="Helical" evidence="5">
    <location>
        <begin position="68"/>
        <end position="88"/>
    </location>
</feature>
<dbReference type="NCBIfam" id="NF037959">
    <property type="entry name" value="MFS_SpdSyn"/>
    <property type="match status" value="1"/>
</dbReference>
<evidence type="ECO:0000313" key="7">
    <source>
        <dbReference type="EMBL" id="PIR83698.1"/>
    </source>
</evidence>
<gene>
    <name evidence="7" type="ORF">COU18_03420</name>
</gene>
<evidence type="ECO:0000256" key="5">
    <source>
        <dbReference type="SAM" id="Phobius"/>
    </source>
</evidence>
<feature type="transmembrane region" description="Helical" evidence="5">
    <location>
        <begin position="143"/>
        <end position="165"/>
    </location>
</feature>
<dbReference type="InterPro" id="IPR036259">
    <property type="entry name" value="MFS_trans_sf"/>
</dbReference>
<feature type="active site" description="Proton acceptor" evidence="4">
    <location>
        <position position="362"/>
    </location>
</feature>